<gene>
    <name evidence="2" type="ORF">ACFQMF_00230</name>
</gene>
<reference evidence="2 3" key="1">
    <citation type="journal article" date="2019" name="Int. J. Syst. Evol. Microbiol.">
        <title>The Global Catalogue of Microorganisms (GCM) 10K type strain sequencing project: providing services to taxonomists for standard genome sequencing and annotation.</title>
        <authorList>
            <consortium name="The Broad Institute Genomics Platform"/>
            <consortium name="The Broad Institute Genome Sequencing Center for Infectious Disease"/>
            <person name="Wu L."/>
            <person name="Ma J."/>
        </authorList>
    </citation>
    <scope>NUCLEOTIDE SEQUENCE [LARGE SCALE GENOMIC DNA]</scope>
    <source>
        <strain evidence="2 3">CGMCC 1.12554</strain>
    </source>
</reference>
<feature type="region of interest" description="Disordered" evidence="1">
    <location>
        <begin position="75"/>
        <end position="94"/>
    </location>
</feature>
<dbReference type="Proteomes" id="UP001596545">
    <property type="component" value="Unassembled WGS sequence"/>
</dbReference>
<dbReference type="Pfam" id="PF19102">
    <property type="entry name" value="DUF5789"/>
    <property type="match status" value="1"/>
</dbReference>
<dbReference type="EMBL" id="JBHTBL010000001">
    <property type="protein sequence ID" value="MFC7322998.1"/>
    <property type="molecule type" value="Genomic_DNA"/>
</dbReference>
<keyword evidence="3" id="KW-1185">Reference proteome</keyword>
<evidence type="ECO:0000313" key="3">
    <source>
        <dbReference type="Proteomes" id="UP001596545"/>
    </source>
</evidence>
<dbReference type="RefSeq" id="WP_256407874.1">
    <property type="nucleotide sequence ID" value="NZ_JANHDN010000002.1"/>
</dbReference>
<comment type="caution">
    <text evidence="2">The sequence shown here is derived from an EMBL/GenBank/DDBJ whole genome shotgun (WGS) entry which is preliminary data.</text>
</comment>
<accession>A0ABD6AHE7</accession>
<protein>
    <recommendedName>
        <fullName evidence="4">DUF2795 domain-containing protein</fullName>
    </recommendedName>
</protein>
<dbReference type="AlphaFoldDB" id="A0ABD6AHE7"/>
<dbReference type="InterPro" id="IPR043899">
    <property type="entry name" value="DUF5789"/>
</dbReference>
<name>A0ABD6AHE7_9EURY</name>
<evidence type="ECO:0000313" key="2">
    <source>
        <dbReference type="EMBL" id="MFC7322998.1"/>
    </source>
</evidence>
<organism evidence="2 3">
    <name type="scientific">Halorubrum rutilum</name>
    <dbReference type="NCBI Taxonomy" id="1364933"/>
    <lineage>
        <taxon>Archaea</taxon>
        <taxon>Methanobacteriati</taxon>
        <taxon>Methanobacteriota</taxon>
        <taxon>Stenosarchaea group</taxon>
        <taxon>Halobacteria</taxon>
        <taxon>Halobacteriales</taxon>
        <taxon>Haloferacaceae</taxon>
        <taxon>Halorubrum</taxon>
    </lineage>
</organism>
<evidence type="ECO:0000256" key="1">
    <source>
        <dbReference type="SAM" id="MobiDB-lite"/>
    </source>
</evidence>
<sequence length="94" mass="10271">MDVETALNDVCDRQYPVAFDTVVEECDEATVEFANGEAMPLSEILGVVDDEPEAFRSEAELEEFVTSLLPEDAVGRKGYDDRGSAATEADETSF</sequence>
<proteinExistence type="predicted"/>
<evidence type="ECO:0008006" key="4">
    <source>
        <dbReference type="Google" id="ProtNLM"/>
    </source>
</evidence>